<keyword evidence="1" id="KW-1133">Transmembrane helix</keyword>
<accession>A0A8S5LJE7</accession>
<feature type="transmembrane region" description="Helical" evidence="1">
    <location>
        <begin position="15"/>
        <end position="36"/>
    </location>
</feature>
<sequence length="60" mass="6981">MTIILLPGINNNCCVLLYIVYLFICKSVIHLIPLFYKRVGNNLPTYQFPSKMAYLHHLLV</sequence>
<evidence type="ECO:0000256" key="1">
    <source>
        <dbReference type="SAM" id="Phobius"/>
    </source>
</evidence>
<protein>
    <submittedName>
        <fullName evidence="2">Uncharacterized protein</fullName>
    </submittedName>
</protein>
<proteinExistence type="predicted"/>
<reference evidence="2" key="1">
    <citation type="journal article" date="2021" name="Proc. Natl. Acad. Sci. U.S.A.">
        <title>A Catalog of Tens of Thousands of Viruses from Human Metagenomes Reveals Hidden Associations with Chronic Diseases.</title>
        <authorList>
            <person name="Tisza M.J."/>
            <person name="Buck C.B."/>
        </authorList>
    </citation>
    <scope>NUCLEOTIDE SEQUENCE</scope>
    <source>
        <strain evidence="2">Ct6F13</strain>
    </source>
</reference>
<keyword evidence="1" id="KW-0472">Membrane</keyword>
<evidence type="ECO:0000313" key="2">
    <source>
        <dbReference type="EMBL" id="DAD70033.1"/>
    </source>
</evidence>
<dbReference type="EMBL" id="BK015859">
    <property type="protein sequence ID" value="DAD70033.1"/>
    <property type="molecule type" value="Genomic_DNA"/>
</dbReference>
<organism evidence="2">
    <name type="scientific">Myoviridae sp. ct6F13</name>
    <dbReference type="NCBI Taxonomy" id="2827602"/>
    <lineage>
        <taxon>Viruses</taxon>
        <taxon>Duplodnaviria</taxon>
        <taxon>Heunggongvirae</taxon>
        <taxon>Uroviricota</taxon>
        <taxon>Caudoviricetes</taxon>
    </lineage>
</organism>
<name>A0A8S5LJE7_9CAUD</name>
<keyword evidence="1" id="KW-0812">Transmembrane</keyword>